<name>A0A7I4C8N7_PHYPA</name>
<reference evidence="1" key="3">
    <citation type="submission" date="2020-12" db="UniProtKB">
        <authorList>
            <consortium name="EnsemblPlants"/>
        </authorList>
    </citation>
    <scope>IDENTIFICATION</scope>
</reference>
<dbReference type="Pfam" id="PF04720">
    <property type="entry name" value="PDDEXK_6"/>
    <property type="match status" value="1"/>
</dbReference>
<dbReference type="EMBL" id="ABEU02000021">
    <property type="status" value="NOT_ANNOTATED_CDS"/>
    <property type="molecule type" value="Genomic_DNA"/>
</dbReference>
<protein>
    <recommendedName>
        <fullName evidence="3">DUF506 family protein</fullName>
    </recommendedName>
</protein>
<evidence type="ECO:0000313" key="1">
    <source>
        <dbReference type="EnsemblPlants" id="Pp3c21_20180V3.3"/>
    </source>
</evidence>
<dbReference type="NCBIfam" id="TIGR01615">
    <property type="entry name" value="A_thal_3542"/>
    <property type="match status" value="1"/>
</dbReference>
<dbReference type="PANTHER" id="PTHR31579:SF39">
    <property type="entry name" value="OS01G0973600 PROTEIN"/>
    <property type="match status" value="1"/>
</dbReference>
<dbReference type="InParanoid" id="A0A7I4C8N7"/>
<sequence>MPGLRRHPGISSYTNSIYHADMLTPPTAMDQYSWDRDKSIISRRPVTSRQVVPRPLLWFQKERRDQCNYLGTKAPSTAPAVPVCHGSNESDDLQAMVHEFIENDPLEYMDGVDSDGPSPGKKLIENLQMRIAPSVLERELATEVKLLLLSIKEDLDLVCDPEGSACKGGCVKRFVVKHLQVTGYDAALRKSKWISSGRVPGGEYEYIDVIINDDREMERLIVDVDFPAQFEIARPSQQYEAALKILPAVFVGSPTKLKQILQFMSEAAKASLRQSDMHLPPWRTFVYMSSKWLSMSERKIDPVPMSSTKQPRSFHWQENKTLVSTVAKQCMEQLRHTKMILVVEMKSSGVVANLTRGRSSRVSPPLRTVVEEVTSTRGPCGSEKKSFFSIKCDAPSKAIGCF</sequence>
<proteinExistence type="predicted"/>
<evidence type="ECO:0000313" key="2">
    <source>
        <dbReference type="Proteomes" id="UP000006727"/>
    </source>
</evidence>
<gene>
    <name evidence="1" type="primary">LOC112274386</name>
</gene>
<accession>A0A7I4C8N7</accession>
<dbReference type="FunCoup" id="A0A7I4C8N7">
    <property type="interactions" value="60"/>
</dbReference>
<dbReference type="PANTHER" id="PTHR31579">
    <property type="entry name" value="OS03G0796600 PROTEIN"/>
    <property type="match status" value="1"/>
</dbReference>
<keyword evidence="2" id="KW-1185">Reference proteome</keyword>
<evidence type="ECO:0008006" key="3">
    <source>
        <dbReference type="Google" id="ProtNLM"/>
    </source>
</evidence>
<dbReference type="Proteomes" id="UP000006727">
    <property type="component" value="Chromosome 21"/>
</dbReference>
<dbReference type="InterPro" id="IPR006502">
    <property type="entry name" value="PDDEXK-like"/>
</dbReference>
<dbReference type="EnsemblPlants" id="Pp3c21_20180V3.3">
    <property type="protein sequence ID" value="Pp3c21_20180V3.3"/>
    <property type="gene ID" value="Pp3c21_20180"/>
</dbReference>
<reference evidence="1 2" key="1">
    <citation type="journal article" date="2008" name="Science">
        <title>The Physcomitrella genome reveals evolutionary insights into the conquest of land by plants.</title>
        <authorList>
            <person name="Rensing S."/>
            <person name="Lang D."/>
            <person name="Zimmer A."/>
            <person name="Terry A."/>
            <person name="Salamov A."/>
            <person name="Shapiro H."/>
            <person name="Nishiyama T."/>
            <person name="Perroud P.-F."/>
            <person name="Lindquist E."/>
            <person name="Kamisugi Y."/>
            <person name="Tanahashi T."/>
            <person name="Sakakibara K."/>
            <person name="Fujita T."/>
            <person name="Oishi K."/>
            <person name="Shin-I T."/>
            <person name="Kuroki Y."/>
            <person name="Toyoda A."/>
            <person name="Suzuki Y."/>
            <person name="Hashimoto A."/>
            <person name="Yamaguchi K."/>
            <person name="Sugano A."/>
            <person name="Kohara Y."/>
            <person name="Fujiyama A."/>
            <person name="Anterola A."/>
            <person name="Aoki S."/>
            <person name="Ashton N."/>
            <person name="Barbazuk W.B."/>
            <person name="Barker E."/>
            <person name="Bennetzen J."/>
            <person name="Bezanilla M."/>
            <person name="Blankenship R."/>
            <person name="Cho S.H."/>
            <person name="Dutcher S."/>
            <person name="Estelle M."/>
            <person name="Fawcett J.A."/>
            <person name="Gundlach H."/>
            <person name="Hanada K."/>
            <person name="Heyl A."/>
            <person name="Hicks K.A."/>
            <person name="Hugh J."/>
            <person name="Lohr M."/>
            <person name="Mayer K."/>
            <person name="Melkozernov A."/>
            <person name="Murata T."/>
            <person name="Nelson D."/>
            <person name="Pils B."/>
            <person name="Prigge M."/>
            <person name="Reiss B."/>
            <person name="Renner T."/>
            <person name="Rombauts S."/>
            <person name="Rushton P."/>
            <person name="Sanderfoot A."/>
            <person name="Schween G."/>
            <person name="Shiu S.-H."/>
            <person name="Stueber K."/>
            <person name="Theodoulou F.L."/>
            <person name="Tu H."/>
            <person name="Van de Peer Y."/>
            <person name="Verrier P.J."/>
            <person name="Waters E."/>
            <person name="Wood A."/>
            <person name="Yang L."/>
            <person name="Cove D."/>
            <person name="Cuming A."/>
            <person name="Hasebe M."/>
            <person name="Lucas S."/>
            <person name="Mishler D.B."/>
            <person name="Reski R."/>
            <person name="Grigoriev I."/>
            <person name="Quatrano R.S."/>
            <person name="Boore J.L."/>
        </authorList>
    </citation>
    <scope>NUCLEOTIDE SEQUENCE [LARGE SCALE GENOMIC DNA]</scope>
    <source>
        <strain evidence="1 2">cv. Gransden 2004</strain>
    </source>
</reference>
<dbReference type="AlphaFoldDB" id="A0A7I4C8N7"/>
<reference evidence="1 2" key="2">
    <citation type="journal article" date="2018" name="Plant J.">
        <title>The Physcomitrella patens chromosome-scale assembly reveals moss genome structure and evolution.</title>
        <authorList>
            <person name="Lang D."/>
            <person name="Ullrich K.K."/>
            <person name="Murat F."/>
            <person name="Fuchs J."/>
            <person name="Jenkins J."/>
            <person name="Haas F.B."/>
            <person name="Piednoel M."/>
            <person name="Gundlach H."/>
            <person name="Van Bel M."/>
            <person name="Meyberg R."/>
            <person name="Vives C."/>
            <person name="Morata J."/>
            <person name="Symeonidi A."/>
            <person name="Hiss M."/>
            <person name="Muchero W."/>
            <person name="Kamisugi Y."/>
            <person name="Saleh O."/>
            <person name="Blanc G."/>
            <person name="Decker E.L."/>
            <person name="van Gessel N."/>
            <person name="Grimwood J."/>
            <person name="Hayes R.D."/>
            <person name="Graham S.W."/>
            <person name="Gunter L.E."/>
            <person name="McDaniel S.F."/>
            <person name="Hoernstein S.N.W."/>
            <person name="Larsson A."/>
            <person name="Li F.W."/>
            <person name="Perroud P.F."/>
            <person name="Phillips J."/>
            <person name="Ranjan P."/>
            <person name="Rokshar D.S."/>
            <person name="Rothfels C.J."/>
            <person name="Schneider L."/>
            <person name="Shu S."/>
            <person name="Stevenson D.W."/>
            <person name="Thummler F."/>
            <person name="Tillich M."/>
            <person name="Villarreal Aguilar J.C."/>
            <person name="Widiez T."/>
            <person name="Wong G.K."/>
            <person name="Wymore A."/>
            <person name="Zhang Y."/>
            <person name="Zimmer A.D."/>
            <person name="Quatrano R.S."/>
            <person name="Mayer K.F.X."/>
            <person name="Goodstein D."/>
            <person name="Casacuberta J.M."/>
            <person name="Vandepoele K."/>
            <person name="Reski R."/>
            <person name="Cuming A.C."/>
            <person name="Tuskan G.A."/>
            <person name="Maumus F."/>
            <person name="Salse J."/>
            <person name="Schmutz J."/>
            <person name="Rensing S.A."/>
        </authorList>
    </citation>
    <scope>NUCLEOTIDE SEQUENCE [LARGE SCALE GENOMIC DNA]</scope>
    <source>
        <strain evidence="1 2">cv. Gransden 2004</strain>
    </source>
</reference>
<organism evidence="1 2">
    <name type="scientific">Physcomitrium patens</name>
    <name type="common">Spreading-leaved earth moss</name>
    <name type="synonym">Physcomitrella patens</name>
    <dbReference type="NCBI Taxonomy" id="3218"/>
    <lineage>
        <taxon>Eukaryota</taxon>
        <taxon>Viridiplantae</taxon>
        <taxon>Streptophyta</taxon>
        <taxon>Embryophyta</taxon>
        <taxon>Bryophyta</taxon>
        <taxon>Bryophytina</taxon>
        <taxon>Bryopsida</taxon>
        <taxon>Funariidae</taxon>
        <taxon>Funariales</taxon>
        <taxon>Funariaceae</taxon>
        <taxon>Physcomitrium</taxon>
    </lineage>
</organism>
<dbReference type="Gramene" id="Pp3c21_20180V3.3">
    <property type="protein sequence ID" value="Pp3c21_20180V3.3"/>
    <property type="gene ID" value="Pp3c21_20180"/>
</dbReference>